<dbReference type="InterPro" id="IPR036047">
    <property type="entry name" value="F-box-like_dom_sf"/>
</dbReference>
<dbReference type="PROSITE" id="PS50181">
    <property type="entry name" value="FBOX"/>
    <property type="match status" value="1"/>
</dbReference>
<feature type="domain" description="F-box" evidence="1">
    <location>
        <begin position="10"/>
        <end position="56"/>
    </location>
</feature>
<dbReference type="OrthoDB" id="10488457at2759"/>
<dbReference type="Proteomes" id="UP000660729">
    <property type="component" value="Unassembled WGS sequence"/>
</dbReference>
<gene>
    <name evidence="2" type="ORF">HII31_12622</name>
</gene>
<name>A0A8H6VBF2_9PEZI</name>
<dbReference type="Pfam" id="PF00646">
    <property type="entry name" value="F-box"/>
    <property type="match status" value="1"/>
</dbReference>
<protein>
    <recommendedName>
        <fullName evidence="1">F-box domain-containing protein</fullName>
    </recommendedName>
</protein>
<comment type="caution">
    <text evidence="2">The sequence shown here is derived from an EMBL/GenBank/DDBJ whole genome shotgun (WGS) entry which is preliminary data.</text>
</comment>
<dbReference type="SMART" id="SM00256">
    <property type="entry name" value="FBOX"/>
    <property type="match status" value="1"/>
</dbReference>
<accession>A0A8H6VBF2</accession>
<proteinExistence type="predicted"/>
<reference evidence="2" key="1">
    <citation type="submission" date="2020-04" db="EMBL/GenBank/DDBJ databases">
        <title>Draft genome resource of the tomato pathogen Pseudocercospora fuligena.</title>
        <authorList>
            <person name="Zaccaron A."/>
        </authorList>
    </citation>
    <scope>NUCLEOTIDE SEQUENCE</scope>
    <source>
        <strain evidence="2">PF001</strain>
    </source>
</reference>
<organism evidence="2 3">
    <name type="scientific">Pseudocercospora fuligena</name>
    <dbReference type="NCBI Taxonomy" id="685502"/>
    <lineage>
        <taxon>Eukaryota</taxon>
        <taxon>Fungi</taxon>
        <taxon>Dikarya</taxon>
        <taxon>Ascomycota</taxon>
        <taxon>Pezizomycotina</taxon>
        <taxon>Dothideomycetes</taxon>
        <taxon>Dothideomycetidae</taxon>
        <taxon>Mycosphaerellales</taxon>
        <taxon>Mycosphaerellaceae</taxon>
        <taxon>Pseudocercospora</taxon>
    </lineage>
</organism>
<dbReference type="Gene3D" id="1.20.1280.50">
    <property type="match status" value="1"/>
</dbReference>
<evidence type="ECO:0000313" key="3">
    <source>
        <dbReference type="Proteomes" id="UP000660729"/>
    </source>
</evidence>
<dbReference type="AlphaFoldDB" id="A0A8H6VBF2"/>
<dbReference type="SUPFAM" id="SSF81383">
    <property type="entry name" value="F-box domain"/>
    <property type="match status" value="1"/>
</dbReference>
<sequence length="300" mass="33958">MDFIAHGSHVCHLYRMPLEISLMILSYLKISEIFVISRCSKHLREIAADETLGKATVKSHQLRLQRQVASLCNFDVDNQNEADSAFMRAFINVVEMQGLPLDSPDQAAWPHQEYSDFAKQWLRRTHNAADTQANASSAEQQIQTVTIACLDLIAIHLHYHQPGFTLREHRAMNIQRRLKKAGTLKLLRMNKAQLEQVLLLAEMQGLFTAAGSRSRAWFRTADLTNYQILDSSCDTITEYLKDSLGVTKPSQLDPYSFSVSSKNIYGGFLSILSDPKRTVTTLEMALLLENVQILPSRPHT</sequence>
<evidence type="ECO:0000313" key="2">
    <source>
        <dbReference type="EMBL" id="KAF7186043.1"/>
    </source>
</evidence>
<dbReference type="EMBL" id="JABCIY010000272">
    <property type="protein sequence ID" value="KAF7186043.1"/>
    <property type="molecule type" value="Genomic_DNA"/>
</dbReference>
<evidence type="ECO:0000259" key="1">
    <source>
        <dbReference type="PROSITE" id="PS50181"/>
    </source>
</evidence>
<keyword evidence="3" id="KW-1185">Reference proteome</keyword>
<dbReference type="InterPro" id="IPR001810">
    <property type="entry name" value="F-box_dom"/>
</dbReference>